<dbReference type="Proteomes" id="UP000887565">
    <property type="component" value="Unplaced"/>
</dbReference>
<evidence type="ECO:0000313" key="1">
    <source>
        <dbReference type="Proteomes" id="UP000887565"/>
    </source>
</evidence>
<reference evidence="2" key="1">
    <citation type="submission" date="2022-11" db="UniProtKB">
        <authorList>
            <consortium name="WormBaseParasite"/>
        </authorList>
    </citation>
    <scope>IDENTIFICATION</scope>
</reference>
<protein>
    <submittedName>
        <fullName evidence="2">Uncharacterized protein</fullName>
    </submittedName>
</protein>
<sequence>MKFYKCQNDQNQGDEGATQNYGYIKRIRLRSHHGQTDLLLPMNPAFAAPPPAALPVFPPVVAAAAPLPPPAFLPAAAPLVGPAPLLPYSVGAVLAPAPGPPPVAWNAFQTHWNNFHFMYNNPVLRRFLIGKK</sequence>
<dbReference type="WBParaSite" id="nRc.2.0.1.t39616-RA">
    <property type="protein sequence ID" value="nRc.2.0.1.t39616-RA"/>
    <property type="gene ID" value="nRc.2.0.1.g39616"/>
</dbReference>
<name>A0A915KLG9_ROMCU</name>
<organism evidence="1 2">
    <name type="scientific">Romanomermis culicivorax</name>
    <name type="common">Nematode worm</name>
    <dbReference type="NCBI Taxonomy" id="13658"/>
    <lineage>
        <taxon>Eukaryota</taxon>
        <taxon>Metazoa</taxon>
        <taxon>Ecdysozoa</taxon>
        <taxon>Nematoda</taxon>
        <taxon>Enoplea</taxon>
        <taxon>Dorylaimia</taxon>
        <taxon>Mermithida</taxon>
        <taxon>Mermithoidea</taxon>
        <taxon>Mermithidae</taxon>
        <taxon>Romanomermis</taxon>
    </lineage>
</organism>
<accession>A0A915KLG9</accession>
<dbReference type="AlphaFoldDB" id="A0A915KLG9"/>
<evidence type="ECO:0000313" key="2">
    <source>
        <dbReference type="WBParaSite" id="nRc.2.0.1.t39616-RA"/>
    </source>
</evidence>
<proteinExistence type="predicted"/>
<keyword evidence="1" id="KW-1185">Reference proteome</keyword>